<evidence type="ECO:0000313" key="2">
    <source>
        <dbReference type="EMBL" id="OCK79065.1"/>
    </source>
</evidence>
<feature type="compositionally biased region" description="Low complexity" evidence="1">
    <location>
        <begin position="10"/>
        <end position="36"/>
    </location>
</feature>
<dbReference type="OrthoDB" id="3912356at2759"/>
<dbReference type="AlphaFoldDB" id="A0A8E2E870"/>
<accession>A0A8E2E870</accession>
<evidence type="ECO:0000313" key="3">
    <source>
        <dbReference type="Proteomes" id="UP000250266"/>
    </source>
</evidence>
<organism evidence="2 3">
    <name type="scientific">Lepidopterella palustris CBS 459.81</name>
    <dbReference type="NCBI Taxonomy" id="1314670"/>
    <lineage>
        <taxon>Eukaryota</taxon>
        <taxon>Fungi</taxon>
        <taxon>Dikarya</taxon>
        <taxon>Ascomycota</taxon>
        <taxon>Pezizomycotina</taxon>
        <taxon>Dothideomycetes</taxon>
        <taxon>Pleosporomycetidae</taxon>
        <taxon>Mytilinidiales</taxon>
        <taxon>Argynnaceae</taxon>
        <taxon>Lepidopterella</taxon>
    </lineage>
</organism>
<proteinExistence type="predicted"/>
<gene>
    <name evidence="2" type="ORF">K432DRAFT_426820</name>
</gene>
<feature type="region of interest" description="Disordered" evidence="1">
    <location>
        <begin position="1"/>
        <end position="47"/>
    </location>
</feature>
<protein>
    <submittedName>
        <fullName evidence="2">Uncharacterized protein</fullName>
    </submittedName>
</protein>
<dbReference type="Proteomes" id="UP000250266">
    <property type="component" value="Unassembled WGS sequence"/>
</dbReference>
<dbReference type="EMBL" id="KV745025">
    <property type="protein sequence ID" value="OCK79065.1"/>
    <property type="molecule type" value="Genomic_DNA"/>
</dbReference>
<reference evidence="2 3" key="1">
    <citation type="journal article" date="2016" name="Nat. Commun.">
        <title>Ectomycorrhizal ecology is imprinted in the genome of the dominant symbiotic fungus Cenococcum geophilum.</title>
        <authorList>
            <consortium name="DOE Joint Genome Institute"/>
            <person name="Peter M."/>
            <person name="Kohler A."/>
            <person name="Ohm R.A."/>
            <person name="Kuo A."/>
            <person name="Krutzmann J."/>
            <person name="Morin E."/>
            <person name="Arend M."/>
            <person name="Barry K.W."/>
            <person name="Binder M."/>
            <person name="Choi C."/>
            <person name="Clum A."/>
            <person name="Copeland A."/>
            <person name="Grisel N."/>
            <person name="Haridas S."/>
            <person name="Kipfer T."/>
            <person name="LaButti K."/>
            <person name="Lindquist E."/>
            <person name="Lipzen A."/>
            <person name="Maire R."/>
            <person name="Meier B."/>
            <person name="Mihaltcheva S."/>
            <person name="Molinier V."/>
            <person name="Murat C."/>
            <person name="Poggeler S."/>
            <person name="Quandt C.A."/>
            <person name="Sperisen C."/>
            <person name="Tritt A."/>
            <person name="Tisserant E."/>
            <person name="Crous P.W."/>
            <person name="Henrissat B."/>
            <person name="Nehls U."/>
            <person name="Egli S."/>
            <person name="Spatafora J.W."/>
            <person name="Grigoriev I.V."/>
            <person name="Martin F.M."/>
        </authorList>
    </citation>
    <scope>NUCLEOTIDE SEQUENCE [LARGE SCALE GENOMIC DNA]</scope>
    <source>
        <strain evidence="2 3">CBS 459.81</strain>
    </source>
</reference>
<name>A0A8E2E870_9PEZI</name>
<keyword evidence="3" id="KW-1185">Reference proteome</keyword>
<sequence length="119" mass="13210">MSRAAGNAETATGLTARSSTSTRTTSSCSSSRNASALPNLTPTGQRMLLYSRQQQEPYSSAYAHWRGGEFMNLCKCTTSRIPERKRGFGKQALKDGKGVTGINYAQRKSRLYRPRLWQL</sequence>
<evidence type="ECO:0000256" key="1">
    <source>
        <dbReference type="SAM" id="MobiDB-lite"/>
    </source>
</evidence>